<evidence type="ECO:0000313" key="3">
    <source>
        <dbReference type="EMBL" id="GIM05016.1"/>
    </source>
</evidence>
<feature type="region of interest" description="Disordered" evidence="1">
    <location>
        <begin position="415"/>
        <end position="497"/>
    </location>
</feature>
<gene>
    <name evidence="2" type="ORF">Vretifemale_18722</name>
    <name evidence="3" type="ORF">Vretimale_9479</name>
</gene>
<feature type="region of interest" description="Disordered" evidence="1">
    <location>
        <begin position="358"/>
        <end position="385"/>
    </location>
</feature>
<name>A0A8J4GDL3_9CHLO</name>
<feature type="region of interest" description="Disordered" evidence="1">
    <location>
        <begin position="708"/>
        <end position="729"/>
    </location>
</feature>
<dbReference type="Proteomes" id="UP000747110">
    <property type="component" value="Unassembled WGS sequence"/>
</dbReference>
<feature type="compositionally biased region" description="Basic residues" evidence="1">
    <location>
        <begin position="371"/>
        <end position="383"/>
    </location>
</feature>
<dbReference type="EMBL" id="BNCP01000062">
    <property type="protein sequence ID" value="GIL91052.1"/>
    <property type="molecule type" value="Genomic_DNA"/>
</dbReference>
<organism evidence="3 4">
    <name type="scientific">Volvox reticuliferus</name>
    <dbReference type="NCBI Taxonomy" id="1737510"/>
    <lineage>
        <taxon>Eukaryota</taxon>
        <taxon>Viridiplantae</taxon>
        <taxon>Chlorophyta</taxon>
        <taxon>core chlorophytes</taxon>
        <taxon>Chlorophyceae</taxon>
        <taxon>CS clade</taxon>
        <taxon>Chlamydomonadales</taxon>
        <taxon>Volvocaceae</taxon>
        <taxon>Volvox</taxon>
    </lineage>
</organism>
<evidence type="ECO:0000313" key="4">
    <source>
        <dbReference type="Proteomes" id="UP000722791"/>
    </source>
</evidence>
<evidence type="ECO:0000313" key="2">
    <source>
        <dbReference type="EMBL" id="GIL91052.1"/>
    </source>
</evidence>
<keyword evidence="5" id="KW-1185">Reference proteome</keyword>
<dbReference type="OrthoDB" id="544514at2759"/>
<reference evidence="3" key="1">
    <citation type="journal article" date="2021" name="Proc. Natl. Acad. Sci. U.S.A.">
        <title>Three genomes in the algal genus Volvox reveal the fate of a haploid sex-determining region after a transition to homothallism.</title>
        <authorList>
            <person name="Yamamoto K."/>
            <person name="Hamaji T."/>
            <person name="Kawai-Toyooka H."/>
            <person name="Matsuzaki R."/>
            <person name="Takahashi F."/>
            <person name="Nishimura Y."/>
            <person name="Kawachi M."/>
            <person name="Noguchi H."/>
            <person name="Minakuchi Y."/>
            <person name="Umen J.G."/>
            <person name="Toyoda A."/>
            <person name="Nozaki H."/>
        </authorList>
    </citation>
    <scope>NUCLEOTIDE SEQUENCE</scope>
    <source>
        <strain evidence="3">NIES-3785</strain>
        <strain evidence="2">NIES-3786</strain>
    </source>
</reference>
<evidence type="ECO:0000256" key="1">
    <source>
        <dbReference type="SAM" id="MobiDB-lite"/>
    </source>
</evidence>
<feature type="region of interest" description="Disordered" evidence="1">
    <location>
        <begin position="510"/>
        <end position="639"/>
    </location>
</feature>
<evidence type="ECO:0000313" key="5">
    <source>
        <dbReference type="Proteomes" id="UP000747110"/>
    </source>
</evidence>
<dbReference type="Proteomes" id="UP000722791">
    <property type="component" value="Unassembled WGS sequence"/>
</dbReference>
<feature type="compositionally biased region" description="Basic and acidic residues" evidence="1">
    <location>
        <begin position="479"/>
        <end position="493"/>
    </location>
</feature>
<comment type="caution">
    <text evidence="3">The sequence shown here is derived from an EMBL/GenBank/DDBJ whole genome shotgun (WGS) entry which is preliminary data.</text>
</comment>
<feature type="compositionally biased region" description="Basic and acidic residues" evidence="1">
    <location>
        <begin position="536"/>
        <end position="568"/>
    </location>
</feature>
<sequence length="729" mass="77698">MVFNKDSKKEISAIEDLINAKVYVNPKRFEELSKLRDDIWSRTLEVTGEPCTLLCFNLSPEVEGHLQSLEGYTLQVEQISENPGDPSHKEDRKRFLKVLGGKALQEGRVVAIIHELSCQDDELTLLDRRVIALSLLNKLPVVVLATRSPHVLPAASAATGDTWPVFFVPRPQDDMWPVCQWLVEELPRVRALSASVEADLQDRVAHLARVNLPLHFLSRASVALVPFGVMTVNFLGILRLMASMLQCVGMRGDTSANKALGLLGAKNAALVTAIDSMGDVYSFAVFSTVLADLQGLGLVEAAAAMDVLDGLMLGSISAVTGAVSALGAYLSRPVVVRASAEFLASLQTIYVLNPAMRRESEQRPRGGGGKAVRKKRGGRKLRKGGAEEVELQGLLQRCNRRGAARGSAAVRESAAAEALASAPDGELQELQEEGRGPEADGAMESASLGYGSSPLGSTSDDGEEAKKGDSEAREEEAENKEPEPLDAALHHGGDGQLACGRSAAKLLRAERKQQALARKQASREAKAARAAAKAAAKADKAATKLAERERQREAKRQQQEKRAAEKASAKLRRKLQLGAAAMSEQAREASATSEDAAEGGEGPPNPAVEMASTTLSAKMPTAEAEAEAEANAVEGADDDTVMGICRSRCGSSGNSMVGDMGGEEEEVEELQGRMEAALGREARLGLDQATSRALMNFLALPDEEVYVPEPVQPQSTSDGSGAVLLSRTD</sequence>
<dbReference type="EMBL" id="BNCQ01000017">
    <property type="protein sequence ID" value="GIM05016.1"/>
    <property type="molecule type" value="Genomic_DNA"/>
</dbReference>
<protein>
    <submittedName>
        <fullName evidence="3">Uncharacterized protein</fullName>
    </submittedName>
</protein>
<proteinExistence type="predicted"/>
<accession>A0A8J4GDL3</accession>
<feature type="compositionally biased region" description="Low complexity" evidence="1">
    <location>
        <begin position="415"/>
        <end position="425"/>
    </location>
</feature>
<dbReference type="AlphaFoldDB" id="A0A8J4GDL3"/>